<name>A0ABR4B7J8_9LECA</name>
<organism evidence="1 2">
    <name type="scientific">Lepraria finkii</name>
    <dbReference type="NCBI Taxonomy" id="1340010"/>
    <lineage>
        <taxon>Eukaryota</taxon>
        <taxon>Fungi</taxon>
        <taxon>Dikarya</taxon>
        <taxon>Ascomycota</taxon>
        <taxon>Pezizomycotina</taxon>
        <taxon>Lecanoromycetes</taxon>
        <taxon>OSLEUM clade</taxon>
        <taxon>Lecanoromycetidae</taxon>
        <taxon>Lecanorales</taxon>
        <taxon>Lecanorineae</taxon>
        <taxon>Stereocaulaceae</taxon>
        <taxon>Lepraria</taxon>
    </lineage>
</organism>
<sequence length="109" mass="11158">MFALSTSCAALSTASLTSISLSESSSLIDGVLGTVAGGGKVYTGFPLEPAVAQAELKLRSKSDSPFSCGLTSYLADRVSDSLSYRAAFARSIIKAGACCAQSYETLAET</sequence>
<comment type="caution">
    <text evidence="1">The sequence shown here is derived from an EMBL/GenBank/DDBJ whole genome shotgun (WGS) entry which is preliminary data.</text>
</comment>
<gene>
    <name evidence="1" type="ORF">ABVK25_006770</name>
</gene>
<evidence type="ECO:0000313" key="1">
    <source>
        <dbReference type="EMBL" id="KAL2052831.1"/>
    </source>
</evidence>
<protein>
    <submittedName>
        <fullName evidence="1">Uncharacterized protein</fullName>
    </submittedName>
</protein>
<proteinExistence type="predicted"/>
<dbReference type="EMBL" id="JBHFEH010000024">
    <property type="protein sequence ID" value="KAL2052831.1"/>
    <property type="molecule type" value="Genomic_DNA"/>
</dbReference>
<evidence type="ECO:0000313" key="2">
    <source>
        <dbReference type="Proteomes" id="UP001590951"/>
    </source>
</evidence>
<dbReference type="Proteomes" id="UP001590951">
    <property type="component" value="Unassembled WGS sequence"/>
</dbReference>
<reference evidence="1 2" key="1">
    <citation type="submission" date="2024-09" db="EMBL/GenBank/DDBJ databases">
        <title>Rethinking Asexuality: The Enigmatic Case of Functional Sexual Genes in Lepraria (Stereocaulaceae).</title>
        <authorList>
            <person name="Doellman M."/>
            <person name="Sun Y."/>
            <person name="Barcenas-Pena A."/>
            <person name="Lumbsch H.T."/>
            <person name="Grewe F."/>
        </authorList>
    </citation>
    <scope>NUCLEOTIDE SEQUENCE [LARGE SCALE GENOMIC DNA]</scope>
    <source>
        <strain evidence="1 2">Grewe 0041</strain>
    </source>
</reference>
<keyword evidence="2" id="KW-1185">Reference proteome</keyword>
<accession>A0ABR4B7J8</accession>